<evidence type="ECO:0000313" key="2">
    <source>
        <dbReference type="EMBL" id="TGZ77006.1"/>
    </source>
</evidence>
<reference evidence="2 3" key="1">
    <citation type="submission" date="2019-04" db="EMBL/GenBank/DDBJ databases">
        <title>Comparative genomics and transcriptomics to analyze fruiting body development in filamentous ascomycetes.</title>
        <authorList>
            <consortium name="DOE Joint Genome Institute"/>
            <person name="Lutkenhaus R."/>
            <person name="Traeger S."/>
            <person name="Breuer J."/>
            <person name="Kuo A."/>
            <person name="Lipzen A."/>
            <person name="Pangilinan J."/>
            <person name="Dilworth D."/>
            <person name="Sandor L."/>
            <person name="Poggeler S."/>
            <person name="Barry K."/>
            <person name="Grigoriev I.V."/>
            <person name="Nowrousian M."/>
        </authorList>
    </citation>
    <scope>NUCLEOTIDE SEQUENCE [LARGE SCALE GENOMIC DNA]</scope>
    <source>
        <strain evidence="2 3">CBS 389.68</strain>
    </source>
</reference>
<protein>
    <submittedName>
        <fullName evidence="2">Uncharacterized protein</fullName>
    </submittedName>
</protein>
<proteinExistence type="predicted"/>
<dbReference type="AlphaFoldDB" id="A0A4S2MJ86"/>
<accession>A0A4S2MJ86</accession>
<keyword evidence="3" id="KW-1185">Reference proteome</keyword>
<sequence length="178" mass="19975">MFILPDPPPVFHAAQSTINRVSTLARFFFHITLPSHSPISSTHPISPFTTSHPTQHRPFPTTTMPPKVATTPSSSTLKTANPFFNKPASSTVNFDSTHIFLYSIICFQGQKGTVFPPLPSLSIPFSLHIILTTTIDRQQKSRPAHELPTNAARIRYLRLIPKMKPELPETFQAFEEEK</sequence>
<feature type="compositionally biased region" description="Polar residues" evidence="1">
    <location>
        <begin position="60"/>
        <end position="69"/>
    </location>
</feature>
<name>A0A4S2MJ86_9PEZI</name>
<organism evidence="2 3">
    <name type="scientific">Ascodesmis nigricans</name>
    <dbReference type="NCBI Taxonomy" id="341454"/>
    <lineage>
        <taxon>Eukaryota</taxon>
        <taxon>Fungi</taxon>
        <taxon>Dikarya</taxon>
        <taxon>Ascomycota</taxon>
        <taxon>Pezizomycotina</taxon>
        <taxon>Pezizomycetes</taxon>
        <taxon>Pezizales</taxon>
        <taxon>Ascodesmidaceae</taxon>
        <taxon>Ascodesmis</taxon>
    </lineage>
</organism>
<evidence type="ECO:0000256" key="1">
    <source>
        <dbReference type="SAM" id="MobiDB-lite"/>
    </source>
</evidence>
<dbReference type="EMBL" id="ML220161">
    <property type="protein sequence ID" value="TGZ77006.1"/>
    <property type="molecule type" value="Genomic_DNA"/>
</dbReference>
<evidence type="ECO:0000313" key="3">
    <source>
        <dbReference type="Proteomes" id="UP000298138"/>
    </source>
</evidence>
<gene>
    <name evidence="2" type="ORF">EX30DRAFT_223059</name>
</gene>
<dbReference type="InParanoid" id="A0A4S2MJ86"/>
<dbReference type="Proteomes" id="UP000298138">
    <property type="component" value="Unassembled WGS sequence"/>
</dbReference>
<feature type="region of interest" description="Disordered" evidence="1">
    <location>
        <begin position="49"/>
        <end position="69"/>
    </location>
</feature>